<feature type="binding site" evidence="3 5">
    <location>
        <position position="15"/>
    </location>
    <ligand>
        <name>substrate</name>
    </ligand>
</feature>
<keyword evidence="1 3" id="KW-0658">Purine biosynthesis</keyword>
<dbReference type="Proteomes" id="UP000035268">
    <property type="component" value="Chromosome"/>
</dbReference>
<dbReference type="SMART" id="SM01001">
    <property type="entry name" value="AIRC"/>
    <property type="match status" value="1"/>
</dbReference>
<evidence type="ECO:0000313" key="9">
    <source>
        <dbReference type="Proteomes" id="UP000035268"/>
    </source>
</evidence>
<dbReference type="PIRSF" id="PIRSF001338">
    <property type="entry name" value="AIR_carboxylase"/>
    <property type="match status" value="1"/>
</dbReference>
<comment type="similarity">
    <text evidence="3">Belongs to the AIR carboxylase family. Class I subfamily.</text>
</comment>
<evidence type="ECO:0000256" key="5">
    <source>
        <dbReference type="PIRSR" id="PIRSR001338-1"/>
    </source>
</evidence>
<dbReference type="Gene3D" id="3.40.50.1970">
    <property type="match status" value="1"/>
</dbReference>
<dbReference type="OrthoDB" id="9791908at2"/>
<dbReference type="InterPro" id="IPR024694">
    <property type="entry name" value="PurE_prokaryotes"/>
</dbReference>
<dbReference type="Pfam" id="PF00731">
    <property type="entry name" value="AIRC"/>
    <property type="match status" value="1"/>
</dbReference>
<accession>A0A0G3EI25</accession>
<evidence type="ECO:0000256" key="3">
    <source>
        <dbReference type="HAMAP-Rule" id="MF_01929"/>
    </source>
</evidence>
<dbReference type="EMBL" id="CP010904">
    <property type="protein sequence ID" value="AKJ65087.1"/>
    <property type="molecule type" value="Genomic_DNA"/>
</dbReference>
<evidence type="ECO:0000313" key="8">
    <source>
        <dbReference type="EMBL" id="AKJ65087.1"/>
    </source>
</evidence>
<dbReference type="HAMAP" id="MF_01929">
    <property type="entry name" value="PurE_classI"/>
    <property type="match status" value="1"/>
</dbReference>
<evidence type="ECO:0000256" key="1">
    <source>
        <dbReference type="ARBA" id="ARBA00022755"/>
    </source>
</evidence>
<feature type="binding site" evidence="3 5">
    <location>
        <position position="18"/>
    </location>
    <ligand>
        <name>substrate</name>
    </ligand>
</feature>
<dbReference type="PANTHER" id="PTHR23046">
    <property type="entry name" value="PHOSPHORIBOSYLAMINOIMIDAZOLE CARBOXYLASE CATALYTIC SUBUNIT"/>
    <property type="match status" value="1"/>
</dbReference>
<keyword evidence="9" id="KW-1185">Reference proteome</keyword>
<feature type="region of interest" description="Disordered" evidence="6">
    <location>
        <begin position="153"/>
        <end position="172"/>
    </location>
</feature>
<evidence type="ECO:0000256" key="6">
    <source>
        <dbReference type="SAM" id="MobiDB-lite"/>
    </source>
</evidence>
<reference evidence="8 9" key="2">
    <citation type="journal article" date="2016" name="ISME J.">
        <title>Characterization of the first cultured representative of Verrucomicrobia subdivision 5 indicates the proposal of a novel phylum.</title>
        <authorList>
            <person name="Spring S."/>
            <person name="Bunk B."/>
            <person name="Sproer C."/>
            <person name="Schumann P."/>
            <person name="Rohde M."/>
            <person name="Tindall B.J."/>
            <person name="Klenk H.P."/>
        </authorList>
    </citation>
    <scope>NUCLEOTIDE SEQUENCE [LARGE SCALE GENOMIC DNA]</scope>
    <source>
        <strain evidence="8 9">L21-Fru-AB</strain>
    </source>
</reference>
<feature type="domain" description="PurE" evidence="7">
    <location>
        <begin position="7"/>
        <end position="158"/>
    </location>
</feature>
<feature type="binding site" evidence="3 5">
    <location>
        <position position="45"/>
    </location>
    <ligand>
        <name>substrate</name>
    </ligand>
</feature>
<evidence type="ECO:0000259" key="7">
    <source>
        <dbReference type="SMART" id="SM01001"/>
    </source>
</evidence>
<reference evidence="9" key="1">
    <citation type="submission" date="2015-02" db="EMBL/GenBank/DDBJ databases">
        <title>Description and complete genome sequence of the first cultured representative of the subdivision 5 of the Verrucomicrobia phylum.</title>
        <authorList>
            <person name="Spring S."/>
            <person name="Bunk B."/>
            <person name="Sproer C."/>
            <person name="Klenk H.-P."/>
        </authorList>
    </citation>
    <scope>NUCLEOTIDE SEQUENCE [LARGE SCALE GENOMIC DNA]</scope>
    <source>
        <strain evidence="9">L21-Fru-AB</strain>
    </source>
</reference>
<protein>
    <recommendedName>
        <fullName evidence="3 4">N5-carboxyaminoimidazole ribonucleotide mutase</fullName>
        <shortName evidence="3 4">N5-CAIR mutase</shortName>
        <ecNumber evidence="3 4">5.4.99.18</ecNumber>
    </recommendedName>
    <alternativeName>
        <fullName evidence="3">5-(carboxyamino)imidazole ribonucleotide mutase</fullName>
    </alternativeName>
</protein>
<comment type="catalytic activity">
    <reaction evidence="3 4">
        <text>5-carboxyamino-1-(5-phospho-D-ribosyl)imidazole + H(+) = 5-amino-1-(5-phospho-D-ribosyl)imidazole-4-carboxylate</text>
        <dbReference type="Rhea" id="RHEA:13193"/>
        <dbReference type="ChEBI" id="CHEBI:15378"/>
        <dbReference type="ChEBI" id="CHEBI:58730"/>
        <dbReference type="ChEBI" id="CHEBI:77657"/>
        <dbReference type="EC" id="5.4.99.18"/>
    </reaction>
</comment>
<dbReference type="PANTHER" id="PTHR23046:SF2">
    <property type="entry name" value="PHOSPHORIBOSYLAMINOIMIDAZOLE CARBOXYLASE"/>
    <property type="match status" value="1"/>
</dbReference>
<dbReference type="EC" id="5.4.99.18" evidence="3 4"/>
<dbReference type="GO" id="GO:0006189">
    <property type="term" value="P:'de novo' IMP biosynthetic process"/>
    <property type="evidence" value="ECO:0007669"/>
    <property type="project" value="UniProtKB-UniRule"/>
</dbReference>
<dbReference type="UniPathway" id="UPA00074">
    <property type="reaction ID" value="UER00943"/>
</dbReference>
<dbReference type="STRING" id="1307763.L21SP4_01850"/>
<gene>
    <name evidence="3 8" type="primary">purE</name>
    <name evidence="8" type="ORF">L21SP4_01850</name>
</gene>
<organism evidence="8 9">
    <name type="scientific">Kiritimatiella glycovorans</name>
    <dbReference type="NCBI Taxonomy" id="1307763"/>
    <lineage>
        <taxon>Bacteria</taxon>
        <taxon>Pseudomonadati</taxon>
        <taxon>Kiritimatiellota</taxon>
        <taxon>Kiritimatiellia</taxon>
        <taxon>Kiritimatiellales</taxon>
        <taxon>Kiritimatiellaceae</taxon>
        <taxon>Kiritimatiella</taxon>
    </lineage>
</organism>
<dbReference type="AlphaFoldDB" id="A0A0G3EI25"/>
<dbReference type="KEGG" id="vbl:L21SP4_01850"/>
<proteinExistence type="inferred from homology"/>
<dbReference type="NCBIfam" id="TIGR01162">
    <property type="entry name" value="purE"/>
    <property type="match status" value="1"/>
</dbReference>
<dbReference type="RefSeq" id="WP_052882353.1">
    <property type="nucleotide sequence ID" value="NZ_CP010904.1"/>
</dbReference>
<dbReference type="InterPro" id="IPR033747">
    <property type="entry name" value="PurE_ClassI"/>
</dbReference>
<dbReference type="SUPFAM" id="SSF52255">
    <property type="entry name" value="N5-CAIR mutase (phosphoribosylaminoimidazole carboxylase, PurE)"/>
    <property type="match status" value="1"/>
</dbReference>
<dbReference type="GO" id="GO:0034023">
    <property type="term" value="F:5-(carboxyamino)imidazole ribonucleotide mutase activity"/>
    <property type="evidence" value="ECO:0007669"/>
    <property type="project" value="UniProtKB-UniRule"/>
</dbReference>
<feature type="compositionally biased region" description="Basic and acidic residues" evidence="6">
    <location>
        <begin position="153"/>
        <end position="166"/>
    </location>
</feature>
<keyword evidence="2 3" id="KW-0413">Isomerase</keyword>
<dbReference type="InterPro" id="IPR000031">
    <property type="entry name" value="PurE_dom"/>
</dbReference>
<evidence type="ECO:0000256" key="4">
    <source>
        <dbReference type="PIRNR" id="PIRNR001338"/>
    </source>
</evidence>
<dbReference type="PATRIC" id="fig|1609981.3.peg.1922"/>
<comment type="function">
    <text evidence="3 4">Catalyzes the conversion of N5-carboxyaminoimidazole ribonucleotide (N5-CAIR) to 4-carboxy-5-aminoimidazole ribonucleotide (CAIR).</text>
</comment>
<comment type="pathway">
    <text evidence="3 4">Purine metabolism; IMP biosynthesis via de novo pathway; 5-amino-1-(5-phospho-D-ribosyl)imidazole-4-carboxylate from 5-amino-1-(5-phospho-D-ribosyl)imidazole (N5-CAIR route): step 2/2.</text>
</comment>
<sequence>MTQKNGKKIGIVMGSRSDWKTMEHTVSTLQSFDLECEVRVMSAHRTPEDAAEWARTARERGLKVIIAAAGGAAHLGGVVSAHTSLPVLGIPLQGWALDGMDALLSTVQMPKGIPVGTLAIGKAGAINAAMLAIRILALEDDTLQLKLEEHRDRMAEETRHADRGLNEELDGS</sequence>
<evidence type="ECO:0000256" key="2">
    <source>
        <dbReference type="ARBA" id="ARBA00023235"/>
    </source>
</evidence>
<name>A0A0G3EI25_9BACT</name>